<organism evidence="2 3">
    <name type="scientific">Mytilus coruscus</name>
    <name type="common">Sea mussel</name>
    <dbReference type="NCBI Taxonomy" id="42192"/>
    <lineage>
        <taxon>Eukaryota</taxon>
        <taxon>Metazoa</taxon>
        <taxon>Spiralia</taxon>
        <taxon>Lophotrochozoa</taxon>
        <taxon>Mollusca</taxon>
        <taxon>Bivalvia</taxon>
        <taxon>Autobranchia</taxon>
        <taxon>Pteriomorphia</taxon>
        <taxon>Mytilida</taxon>
        <taxon>Mytiloidea</taxon>
        <taxon>Mytilidae</taxon>
        <taxon>Mytilinae</taxon>
        <taxon>Mytilus</taxon>
    </lineage>
</organism>
<gene>
    <name evidence="2" type="ORF">MCOR_55518</name>
</gene>
<dbReference type="EMBL" id="CACVKT020009797">
    <property type="protein sequence ID" value="CAC5423524.1"/>
    <property type="molecule type" value="Genomic_DNA"/>
</dbReference>
<proteinExistence type="predicted"/>
<protein>
    <submittedName>
        <fullName evidence="2">Uncharacterized protein</fullName>
    </submittedName>
</protein>
<dbReference type="PANTHER" id="PTHR15881:SF2">
    <property type="entry name" value="MARGINAL ZONE B- AND B1-CELL-SPECIFIC PROTEIN"/>
    <property type="match status" value="1"/>
</dbReference>
<feature type="chain" id="PRO_5026693996" evidence="1">
    <location>
        <begin position="22"/>
        <end position="193"/>
    </location>
</feature>
<sequence>MDWCIMRDFILTLSLWNVCTCTDFAGDSVNEADDGKAGVINFSTPSLSDEEAHSLHMPAGLKCDGCLVVAYQLASGFSKAERGRSKRLTESEIFDVTDNVCGRNGFDQYGVKELKGKKHLSGPGMPANESPGIMQGGGKWPTRLQAMCSNYIGELGEEEVYDAYREDNTLVKTLCYDKGMFGLCSDQKEKDEL</sequence>
<feature type="signal peptide" evidence="1">
    <location>
        <begin position="1"/>
        <end position="21"/>
    </location>
</feature>
<reference evidence="2 3" key="1">
    <citation type="submission" date="2020-06" db="EMBL/GenBank/DDBJ databases">
        <authorList>
            <person name="Li R."/>
            <person name="Bekaert M."/>
        </authorList>
    </citation>
    <scope>NUCLEOTIDE SEQUENCE [LARGE SCALE GENOMIC DNA]</scope>
    <source>
        <strain evidence="3">wild</strain>
    </source>
</reference>
<keyword evidence="1" id="KW-0732">Signal</keyword>
<name>A0A6J8ESG3_MYTCO</name>
<dbReference type="GO" id="GO:0005576">
    <property type="term" value="C:extracellular region"/>
    <property type="evidence" value="ECO:0007669"/>
    <property type="project" value="TreeGrafter"/>
</dbReference>
<dbReference type="PANTHER" id="PTHR15881">
    <property type="entry name" value="MARGINAL ZONE B- AND B1-CELL-SPECIFIC PROTEIN"/>
    <property type="match status" value="1"/>
</dbReference>
<keyword evidence="3" id="KW-1185">Reference proteome</keyword>
<evidence type="ECO:0000313" key="3">
    <source>
        <dbReference type="Proteomes" id="UP000507470"/>
    </source>
</evidence>
<dbReference type="Proteomes" id="UP000507470">
    <property type="component" value="Unassembled WGS sequence"/>
</dbReference>
<evidence type="ECO:0000313" key="2">
    <source>
        <dbReference type="EMBL" id="CAC5423524.1"/>
    </source>
</evidence>
<accession>A0A6J8ESG3</accession>
<evidence type="ECO:0000256" key="1">
    <source>
        <dbReference type="SAM" id="SignalP"/>
    </source>
</evidence>
<dbReference type="GO" id="GO:0034663">
    <property type="term" value="C:endoplasmic reticulum chaperone complex"/>
    <property type="evidence" value="ECO:0007669"/>
    <property type="project" value="TreeGrafter"/>
</dbReference>
<dbReference type="AlphaFoldDB" id="A0A6J8ESG3"/>
<dbReference type="InterPro" id="IPR052682">
    <property type="entry name" value="MZB1"/>
</dbReference>
<dbReference type="OrthoDB" id="448621at2759"/>